<feature type="domain" description="Cadherin N-terminal" evidence="6">
    <location>
        <begin position="70"/>
        <end position="116"/>
    </location>
</feature>
<organism evidence="7 8">
    <name type="scientific">Cirrhinus molitorella</name>
    <name type="common">mud carp</name>
    <dbReference type="NCBI Taxonomy" id="172907"/>
    <lineage>
        <taxon>Eukaryota</taxon>
        <taxon>Metazoa</taxon>
        <taxon>Chordata</taxon>
        <taxon>Craniata</taxon>
        <taxon>Vertebrata</taxon>
        <taxon>Euteleostomi</taxon>
        <taxon>Actinopterygii</taxon>
        <taxon>Neopterygii</taxon>
        <taxon>Teleostei</taxon>
        <taxon>Ostariophysi</taxon>
        <taxon>Cypriniformes</taxon>
        <taxon>Cyprinidae</taxon>
        <taxon>Labeoninae</taxon>
        <taxon>Labeonini</taxon>
        <taxon>Cirrhinus</taxon>
    </lineage>
</organism>
<comment type="caution">
    <text evidence="7">The sequence shown here is derived from an EMBL/GenBank/DDBJ whole genome shotgun (WGS) entry which is preliminary data.</text>
</comment>
<accession>A0ABR3MCC8</accession>
<keyword evidence="4" id="KW-0472">Membrane</keyword>
<dbReference type="PANTHER" id="PTHR24028:SF241">
    <property type="entry name" value="PROTOCADHERIN 2 ALPHA A 1 PRECURSOR"/>
    <property type="match status" value="1"/>
</dbReference>
<reference evidence="7 8" key="1">
    <citation type="submission" date="2023-09" db="EMBL/GenBank/DDBJ databases">
        <authorList>
            <person name="Wang M."/>
        </authorList>
    </citation>
    <scope>NUCLEOTIDE SEQUENCE [LARGE SCALE GENOMIC DNA]</scope>
    <source>
        <strain evidence="7">GT-2023</strain>
        <tissue evidence="7">Liver</tissue>
    </source>
</reference>
<evidence type="ECO:0000256" key="2">
    <source>
        <dbReference type="ARBA" id="ARBA00022692"/>
    </source>
</evidence>
<evidence type="ECO:0000256" key="1">
    <source>
        <dbReference type="ARBA" id="ARBA00004167"/>
    </source>
</evidence>
<sequence length="159" mass="17483">MVFPHPSLHSRFPLETAMFSTTDSDPPIQMSVATTSADMGKLIRKQLWWEGAQKEAGGVELVTSGRNAAQINYSLQEESKTGVTVGNIAKDLGIDPALLQNRNLRLVAGTKQELFRKRKTWETKCNVLVNVEDVNDNQPEIDVTSVSSHIPEDAPPGLL</sequence>
<dbReference type="Gene3D" id="2.60.40.60">
    <property type="entry name" value="Cadherins"/>
    <property type="match status" value="1"/>
</dbReference>
<name>A0ABR3MCC8_9TELE</name>
<dbReference type="InterPro" id="IPR020894">
    <property type="entry name" value="Cadherin_CS"/>
</dbReference>
<keyword evidence="2" id="KW-0812">Transmembrane</keyword>
<keyword evidence="8" id="KW-1185">Reference proteome</keyword>
<evidence type="ECO:0000313" key="8">
    <source>
        <dbReference type="Proteomes" id="UP001558613"/>
    </source>
</evidence>
<dbReference type="EMBL" id="JAYMGO010000014">
    <property type="protein sequence ID" value="KAL1261552.1"/>
    <property type="molecule type" value="Genomic_DNA"/>
</dbReference>
<dbReference type="InterPro" id="IPR013164">
    <property type="entry name" value="Cadherin_N"/>
</dbReference>
<keyword evidence="5" id="KW-0325">Glycoprotein</keyword>
<dbReference type="InterPro" id="IPR050174">
    <property type="entry name" value="Protocadherin/Cadherin-CA"/>
</dbReference>
<evidence type="ECO:0000313" key="7">
    <source>
        <dbReference type="EMBL" id="KAL1261552.1"/>
    </source>
</evidence>
<evidence type="ECO:0000256" key="4">
    <source>
        <dbReference type="ARBA" id="ARBA00023136"/>
    </source>
</evidence>
<dbReference type="PROSITE" id="PS00232">
    <property type="entry name" value="CADHERIN_1"/>
    <property type="match status" value="1"/>
</dbReference>
<dbReference type="Pfam" id="PF08266">
    <property type="entry name" value="Cadherin_2"/>
    <property type="match status" value="1"/>
</dbReference>
<evidence type="ECO:0000259" key="6">
    <source>
        <dbReference type="Pfam" id="PF08266"/>
    </source>
</evidence>
<proteinExistence type="predicted"/>
<keyword evidence="3" id="KW-1133">Transmembrane helix</keyword>
<dbReference type="PANTHER" id="PTHR24028">
    <property type="entry name" value="CADHERIN-87A"/>
    <property type="match status" value="1"/>
</dbReference>
<protein>
    <recommendedName>
        <fullName evidence="6">Cadherin N-terminal domain-containing protein</fullName>
    </recommendedName>
</protein>
<evidence type="ECO:0000256" key="5">
    <source>
        <dbReference type="ARBA" id="ARBA00023180"/>
    </source>
</evidence>
<evidence type="ECO:0000256" key="3">
    <source>
        <dbReference type="ARBA" id="ARBA00022989"/>
    </source>
</evidence>
<dbReference type="Proteomes" id="UP001558613">
    <property type="component" value="Unassembled WGS sequence"/>
</dbReference>
<gene>
    <name evidence="7" type="ORF">QQF64_006817</name>
</gene>
<comment type="subcellular location">
    <subcellularLocation>
        <location evidence="1">Membrane</location>
        <topology evidence="1">Single-pass membrane protein</topology>
    </subcellularLocation>
</comment>